<reference evidence="2 3" key="1">
    <citation type="submission" date="2024-02" db="EMBL/GenBank/DDBJ databases">
        <title>De novo assembly and annotation of 12 fungi associated with fruit tree decline syndrome in Ontario, Canada.</title>
        <authorList>
            <person name="Sulman M."/>
            <person name="Ellouze W."/>
            <person name="Ilyukhin E."/>
        </authorList>
    </citation>
    <scope>NUCLEOTIDE SEQUENCE [LARGE SCALE GENOMIC DNA]</scope>
    <source>
        <strain evidence="2 3">M42-189</strain>
    </source>
</reference>
<accession>A0ABR3QJ94</accession>
<gene>
    <name evidence="2" type="ORF">SLS60_011299</name>
</gene>
<organism evidence="2 3">
    <name type="scientific">Paraconiothyrium brasiliense</name>
    <dbReference type="NCBI Taxonomy" id="300254"/>
    <lineage>
        <taxon>Eukaryota</taxon>
        <taxon>Fungi</taxon>
        <taxon>Dikarya</taxon>
        <taxon>Ascomycota</taxon>
        <taxon>Pezizomycotina</taxon>
        <taxon>Dothideomycetes</taxon>
        <taxon>Pleosporomycetidae</taxon>
        <taxon>Pleosporales</taxon>
        <taxon>Massarineae</taxon>
        <taxon>Didymosphaeriaceae</taxon>
        <taxon>Paraconiothyrium</taxon>
    </lineage>
</organism>
<dbReference type="EMBL" id="JAKJXO020000021">
    <property type="protein sequence ID" value="KAL1592222.1"/>
    <property type="molecule type" value="Genomic_DNA"/>
</dbReference>
<proteinExistence type="predicted"/>
<protein>
    <submittedName>
        <fullName evidence="2">Uncharacterized protein</fullName>
    </submittedName>
</protein>
<evidence type="ECO:0000256" key="1">
    <source>
        <dbReference type="SAM" id="SignalP"/>
    </source>
</evidence>
<sequence length="308" mass="34495">MHVLAFLLTALSFVPHVLAAFVDAISKGRLQLNIENAMQAWINALGGPASSATGHNLVFAEIQGQRAQAKFCCANYMRFPGPGYRCTWDPEVDNDVLAFHWLASEDQASTLGYRPASNPDDDNYNRHHMHLSDIRPEDLYKIIHEASLWVIRPDRDQYLIYRCEKIRNFWPSLNRAHADPANQFIADWEVRYKLCNEPNFAYRYEFIGTGWMEDSAAQTRPNLHPFGAFDLQSIMMYDSTAGMDNAFTSGIDPTKCPGNPAECALVKRGNGPNGEPGVSLAPILIPSAGDLAFIREFYPWSANIPIGP</sequence>
<dbReference type="Proteomes" id="UP001521785">
    <property type="component" value="Unassembled WGS sequence"/>
</dbReference>
<name>A0ABR3QJ94_9PLEO</name>
<comment type="caution">
    <text evidence="2">The sequence shown here is derived from an EMBL/GenBank/DDBJ whole genome shotgun (WGS) entry which is preliminary data.</text>
</comment>
<keyword evidence="3" id="KW-1185">Reference proteome</keyword>
<feature type="signal peptide" evidence="1">
    <location>
        <begin position="1"/>
        <end position="19"/>
    </location>
</feature>
<evidence type="ECO:0000313" key="2">
    <source>
        <dbReference type="EMBL" id="KAL1592222.1"/>
    </source>
</evidence>
<feature type="chain" id="PRO_5046656043" evidence="1">
    <location>
        <begin position="20"/>
        <end position="308"/>
    </location>
</feature>
<evidence type="ECO:0000313" key="3">
    <source>
        <dbReference type="Proteomes" id="UP001521785"/>
    </source>
</evidence>
<keyword evidence="1" id="KW-0732">Signal</keyword>